<feature type="compositionally biased region" description="Basic residues" evidence="1">
    <location>
        <begin position="924"/>
        <end position="934"/>
    </location>
</feature>
<dbReference type="EMBL" id="JASAOG010000110">
    <property type="protein sequence ID" value="KAK0050798.1"/>
    <property type="molecule type" value="Genomic_DNA"/>
</dbReference>
<feature type="region of interest" description="Disordered" evidence="1">
    <location>
        <begin position="1652"/>
        <end position="1672"/>
    </location>
</feature>
<feature type="compositionally biased region" description="Basic residues" evidence="1">
    <location>
        <begin position="193"/>
        <end position="215"/>
    </location>
</feature>
<feature type="region of interest" description="Disordered" evidence="1">
    <location>
        <begin position="1901"/>
        <end position="1939"/>
    </location>
</feature>
<reference evidence="2" key="1">
    <citation type="journal article" date="2023" name="PLoS Negl. Trop. Dis.">
        <title>A genome sequence for Biomphalaria pfeifferi, the major vector snail for the human-infecting parasite Schistosoma mansoni.</title>
        <authorList>
            <person name="Bu L."/>
            <person name="Lu L."/>
            <person name="Laidemitt M.R."/>
            <person name="Zhang S.M."/>
            <person name="Mutuku M."/>
            <person name="Mkoji G."/>
            <person name="Steinauer M."/>
            <person name="Loker E.S."/>
        </authorList>
    </citation>
    <scope>NUCLEOTIDE SEQUENCE</scope>
    <source>
        <strain evidence="2">KasaAsao</strain>
    </source>
</reference>
<gene>
    <name evidence="2" type="ORF">Bpfe_019719</name>
</gene>
<dbReference type="Proteomes" id="UP001233172">
    <property type="component" value="Unassembled WGS sequence"/>
</dbReference>
<feature type="compositionally biased region" description="Polar residues" evidence="1">
    <location>
        <begin position="2359"/>
        <end position="2389"/>
    </location>
</feature>
<evidence type="ECO:0000313" key="2">
    <source>
        <dbReference type="EMBL" id="KAK0050798.1"/>
    </source>
</evidence>
<feature type="compositionally biased region" description="Low complexity" evidence="1">
    <location>
        <begin position="2636"/>
        <end position="2650"/>
    </location>
</feature>
<name>A0AAD8BB83_BIOPF</name>
<feature type="compositionally biased region" description="Basic and acidic residues" evidence="1">
    <location>
        <begin position="1583"/>
        <end position="1598"/>
    </location>
</feature>
<reference evidence="2" key="2">
    <citation type="submission" date="2023-04" db="EMBL/GenBank/DDBJ databases">
        <authorList>
            <person name="Bu L."/>
            <person name="Lu L."/>
            <person name="Laidemitt M.R."/>
            <person name="Zhang S.M."/>
            <person name="Mutuku M."/>
            <person name="Mkoji G."/>
            <person name="Steinauer M."/>
            <person name="Loker E.S."/>
        </authorList>
    </citation>
    <scope>NUCLEOTIDE SEQUENCE</scope>
    <source>
        <strain evidence="2">KasaAsao</strain>
        <tissue evidence="2">Whole Snail</tissue>
    </source>
</reference>
<feature type="region of interest" description="Disordered" evidence="1">
    <location>
        <begin position="1572"/>
        <end position="1600"/>
    </location>
</feature>
<feature type="compositionally biased region" description="Acidic residues" evidence="1">
    <location>
        <begin position="1306"/>
        <end position="1315"/>
    </location>
</feature>
<feature type="compositionally biased region" description="Basic and acidic residues" evidence="1">
    <location>
        <begin position="2667"/>
        <end position="2680"/>
    </location>
</feature>
<feature type="compositionally biased region" description="Basic residues" evidence="1">
    <location>
        <begin position="903"/>
        <end position="915"/>
    </location>
</feature>
<feature type="compositionally biased region" description="Polar residues" evidence="1">
    <location>
        <begin position="1017"/>
        <end position="1031"/>
    </location>
</feature>
<feature type="region of interest" description="Disordered" evidence="1">
    <location>
        <begin position="836"/>
        <end position="859"/>
    </location>
</feature>
<feature type="compositionally biased region" description="Polar residues" evidence="1">
    <location>
        <begin position="554"/>
        <end position="574"/>
    </location>
</feature>
<feature type="compositionally biased region" description="Polar residues" evidence="1">
    <location>
        <begin position="1282"/>
        <end position="1291"/>
    </location>
</feature>
<comment type="caution">
    <text evidence="2">The sequence shown here is derived from an EMBL/GenBank/DDBJ whole genome shotgun (WGS) entry which is preliminary data.</text>
</comment>
<feature type="region of interest" description="Disordered" evidence="1">
    <location>
        <begin position="524"/>
        <end position="579"/>
    </location>
</feature>
<feature type="compositionally biased region" description="Basic and acidic residues" evidence="1">
    <location>
        <begin position="216"/>
        <end position="227"/>
    </location>
</feature>
<feature type="compositionally biased region" description="Polar residues" evidence="1">
    <location>
        <begin position="974"/>
        <end position="984"/>
    </location>
</feature>
<feature type="region of interest" description="Disordered" evidence="1">
    <location>
        <begin position="2353"/>
        <end position="2389"/>
    </location>
</feature>
<feature type="compositionally biased region" description="Polar residues" evidence="1">
    <location>
        <begin position="1901"/>
        <end position="1913"/>
    </location>
</feature>
<evidence type="ECO:0000256" key="1">
    <source>
        <dbReference type="SAM" id="MobiDB-lite"/>
    </source>
</evidence>
<feature type="region of interest" description="Disordered" evidence="1">
    <location>
        <begin position="2091"/>
        <end position="2149"/>
    </location>
</feature>
<feature type="compositionally biased region" description="Polar residues" evidence="1">
    <location>
        <begin position="2140"/>
        <end position="2149"/>
    </location>
</feature>
<sequence>MTEYEYSQPYFVKSYSPLKPTFPTDHQHRKKNDVDKQTSVSAMCEHLLVGEYKNQDGHQLQVEKLTSPCDLFYDRGLQRDCGYTMYTPVSEVQVSNITHCKASYNLPCSLKTQQCVHSAFDRPKKECRCTISNCNDKANRKIVSDQLVEDKNNRPNIIPQGFDPYTARLNGMTRTDQTEEKYGEIPYKIAKRTKRHEKKMCSKKQRYARDIHHKSRPEADLKGEWRTQVRNNHARIRKGQVEKDWEPASSPTSPVHQNLRISCQEIYQNNVPERKQNMNQDFCMSSNASGHGDGCQDWKAVTSLRNKRLTEEHSTEVCNRKTFSPSYQESSNMPMNYSSTTQSLPWRIHKQMLKNDITRRDIESSCINYNRRLRSPTENKCANLHATNGERLFQKSVVLNTPHELARVPWKCTIWEEGFPSSLSQTIPQSMTWSCEMYSHTNLCEHDVGMASPDQYRSYIKARNLEKVIEKTTKDFSCQKTMSHEGERKKVSCAVTQTDEIMIPTTTSINHMALNTIEINKEKGRNNVLSPEPKALDEDNKCNAPSLRHRSNAKSHPSNTKNENPKGKQNTSLRNAKKAANVSGIYTTVNDASDGSDFKMKQTVFGTSMAVAEHCLNVENVPKVRFEPVDRKKCVNNNDIPDIKGSEVPTFVGEIIGDCQEVAAGPRTNLHHQIKKAKDTVERVQGVQIFRAENAMVNDTTHDTIIQSDQGSSPLYYYPEEEHSVKRCSGNGTQQLRLFDTIEKKGKTEILNNNCKGKVCNEHRKKNVNAMKDYEHYKRGRIKYEEEMALRGCEIEIEKLKFKKHVLEETSNITINTQNNISSLNQIDQENGTVLLSDSTNSRVDSPLSNESTSEEDLKTDACLSYPGDYYKKNTIPPGDPGDINPCLTCSRSSSKASLSRSRSNKTKTVKKRYSNRKDDSFVKKSHKTIKKRSSSSPTKTGFRSGSSFSGETLNKKSKKLTKKQRRKQSRSNENSVPKSYSNSLEEKASTKMEGSSSSSSISRMSQTKRKKKEQSNKTLQNTTMNISPSSPKAAHGSRALRSHVKNKYNVTAPELLTYVDVTPKYNTHVFNKSPQSLSSMECEGHGNTDYVLKQGGTNPSKSDPFNSLNTAQLNLSIMRLYKEIHRLQRQLNLNQDDSIKLSKVEKLTRNSPSSESITRTIACSSVCKSYPESTDCNLTERGFDTTSAQSSPEWIKSTRVHPEEEKALKLCRLQKRPNSLCCSMSPQGNSAPPIICRADSPVKNLKKKLIPRDTSLNRAARPIYTKLAEPCLKCWRQSNSNHTRANSKHNCPSPGNGPSDTGCSWEEDEREDDEDDMDVIANLSTSTNAEKNEECEPEMALTSRANCCRPVKTVGNRCQGDNRGRQPGLGINLGSFQSYTQAFNEDNVSYPSTKLSNRCCDDDLHLLLTSSSPPKEQLAKEERQDNAIVNSTTRTDESRSARSFVCNSSWLTAPDPQPDERGSFELPTGEALGNLTSLVGPRQNTDKTSTNQNSSVAVRAENLSLDGNNSKLDEPPGENDMRVEDKIPTSVTCGKLKIFGETREKTLAFYKASILKDGSLSRIKLVHPSLATNNQSNQMKDSANKMKKGEDSNKTSEKAVQVSTQFVNEWREERFRDKTKSAGLSRVKQDEREVKSLWSENKKPKIPYTVPRRLERQKTSNGSLPEERSSFKTSNENIVAHIKENITSVRPYSQNTNEYPPVSRSTDQKQKYDSPVDYIIELLTDKPCNVTENERSPPKLQTVYGTSSFFANQYEESFSIRENNSPDCSRRKVYEPNRAYSEFEPSPRGELNSPNLLSKFFQENVQQISDYIQSFRENGFSNKEQADQMRHSGRDTHSQNNFRNEYQRYNSSNNSYGLGGLENVNEQNVDDNNAHALMEESAEDTRQNHANSFKTMSQNIQEQETDPVQNQRGLKKEESPSFKATDKDAFTVNNNSNQGSSSQNFYDFHGARQSVEASPTLYHKSKQTDDCYFGPKKMSYIHMRKSKNRPKAEKLNDRRFHDELNNIPLECLQNLNLVHSVKQSFFKALQSDLYFGQNETGDHACPPRPHLRSYVKSGLKTVKPNGAIEKGERKLEETILCEYISGRKQRNRENDGATNIRKETLSPKKESQVNGSNQNSRQGQKNKNGARHDVKFPNASPNTSEVNNVCPKSSHFRVDANNENNPLLSYDKPNVCSLENCGPIVQNMTAQHKLAGANFSVDGISRQMAVGTEDSNKAISHYSDAIRTGHWRARTSSPPFCEAFSGFKNPTEEVGRYSTVKRIYPHYHRNSENRTGIGKIVGDSIGPSNEEPKNHLGLIPRVGLDQSEMDGNQQDAPQGSILSSFEKMMQDKRPCYAEHCQHKTKETKFKNVKKPYSHQISSDQRCYIQSNHDADGNNSSNEIMESSQVSRTLTPQCLHVCQDTHGDNNNLCNEKRVQEQIMMPVQCKMMLLVGNGSRTLLDSFDSHDASKMENPKHESDTYVAKLTNSHELKMNPEHFLIQNCSDNLHPEEHVDPVEHDERELENGQFENVSNLHNMSMANHSLDSSFFNLSLNVTGDADDIIDEDNFFDLKNNESQQIPCKDNNQGGPDCAGKGDCDEADHSGNINDVGVSETGSYETLQCSQASDLAERVDTSVINEAPCDKVFNLSCSSSNSSCDSVDTSHCSDSCESEKSCSDSCGSCSESDGKDEAVSDADNK</sequence>
<feature type="compositionally biased region" description="Polar residues" evidence="1">
    <location>
        <begin position="1572"/>
        <end position="1582"/>
    </location>
</feature>
<proteinExistence type="predicted"/>
<feature type="region of interest" description="Disordered" evidence="1">
    <location>
        <begin position="887"/>
        <end position="1038"/>
    </location>
</feature>
<keyword evidence="3" id="KW-1185">Reference proteome</keyword>
<feature type="region of interest" description="Disordered" evidence="1">
    <location>
        <begin position="2636"/>
        <end position="2680"/>
    </location>
</feature>
<protein>
    <submittedName>
        <fullName evidence="2">Uncharacterized protein</fullName>
    </submittedName>
</protein>
<feature type="compositionally biased region" description="Polar residues" evidence="1">
    <location>
        <begin position="935"/>
        <end position="952"/>
    </location>
</feature>
<feature type="compositionally biased region" description="Basic and acidic residues" evidence="1">
    <location>
        <begin position="1915"/>
        <end position="1930"/>
    </location>
</feature>
<feature type="compositionally biased region" description="Low complexity" evidence="1">
    <location>
        <begin position="891"/>
        <end position="902"/>
    </location>
</feature>
<accession>A0AAD8BB83</accession>
<organism evidence="2 3">
    <name type="scientific">Biomphalaria pfeifferi</name>
    <name type="common">Bloodfluke planorb</name>
    <name type="synonym">Freshwater snail</name>
    <dbReference type="NCBI Taxonomy" id="112525"/>
    <lineage>
        <taxon>Eukaryota</taxon>
        <taxon>Metazoa</taxon>
        <taxon>Spiralia</taxon>
        <taxon>Lophotrochozoa</taxon>
        <taxon>Mollusca</taxon>
        <taxon>Gastropoda</taxon>
        <taxon>Heterobranchia</taxon>
        <taxon>Euthyneura</taxon>
        <taxon>Panpulmonata</taxon>
        <taxon>Hygrophila</taxon>
        <taxon>Lymnaeoidea</taxon>
        <taxon>Planorbidae</taxon>
        <taxon>Biomphalaria</taxon>
    </lineage>
</organism>
<feature type="region of interest" description="Disordered" evidence="1">
    <location>
        <begin position="1282"/>
        <end position="1315"/>
    </location>
</feature>
<feature type="compositionally biased region" description="Low complexity" evidence="1">
    <location>
        <begin position="996"/>
        <end position="1006"/>
    </location>
</feature>
<evidence type="ECO:0000313" key="3">
    <source>
        <dbReference type="Proteomes" id="UP001233172"/>
    </source>
</evidence>
<feature type="region of interest" description="Disordered" evidence="1">
    <location>
        <begin position="1412"/>
        <end position="1441"/>
    </location>
</feature>
<feature type="compositionally biased region" description="Basic residues" evidence="1">
    <location>
        <begin position="956"/>
        <end position="970"/>
    </location>
</feature>
<feature type="region of interest" description="Disordered" evidence="1">
    <location>
        <begin position="193"/>
        <end position="256"/>
    </location>
</feature>
<feature type="compositionally biased region" description="Polar residues" evidence="1">
    <location>
        <begin position="836"/>
        <end position="852"/>
    </location>
</feature>
<feature type="compositionally biased region" description="Basic and acidic residues" evidence="1">
    <location>
        <begin position="2092"/>
        <end position="2112"/>
    </location>
</feature>
<feature type="compositionally biased region" description="Polar residues" evidence="1">
    <location>
        <begin position="2113"/>
        <end position="2128"/>
    </location>
</feature>